<dbReference type="Pfam" id="PF00160">
    <property type="entry name" value="Pro_isomerase"/>
    <property type="match status" value="1"/>
</dbReference>
<feature type="chain" id="PRO_5006522166" description="Peptidyl-prolyl cis-trans isomerase" evidence="3">
    <location>
        <begin position="30"/>
        <end position="243"/>
    </location>
</feature>
<dbReference type="Gene3D" id="2.40.100.10">
    <property type="entry name" value="Cyclophilin-like"/>
    <property type="match status" value="1"/>
</dbReference>
<evidence type="ECO:0000313" key="5">
    <source>
        <dbReference type="EMBL" id="ACB51521.1"/>
    </source>
</evidence>
<name>B1WNU2_CROS5</name>
<feature type="signal peptide" evidence="3">
    <location>
        <begin position="1"/>
        <end position="29"/>
    </location>
</feature>
<accession>B1WNU2</accession>
<dbReference type="OrthoDB" id="9796864at2"/>
<dbReference type="InterPro" id="IPR002130">
    <property type="entry name" value="Cyclophilin-type_PPIase_dom"/>
</dbReference>
<dbReference type="InterPro" id="IPR044665">
    <property type="entry name" value="E_coli_cyclophilin_A-like"/>
</dbReference>
<dbReference type="PANTHER" id="PTHR43246">
    <property type="entry name" value="PEPTIDYL-PROLYL CIS-TRANS ISOMERASE CYP38, CHLOROPLASTIC"/>
    <property type="match status" value="1"/>
</dbReference>
<keyword evidence="2 3" id="KW-0413">Isomerase</keyword>
<dbReference type="Proteomes" id="UP000001203">
    <property type="component" value="Chromosome circular"/>
</dbReference>
<dbReference type="EC" id="5.2.1.8" evidence="3"/>
<dbReference type="STRING" id="43989.cce_2171"/>
<dbReference type="InterPro" id="IPR029000">
    <property type="entry name" value="Cyclophilin-like_dom_sf"/>
</dbReference>
<dbReference type="EMBL" id="CP000806">
    <property type="protein sequence ID" value="ACB51521.1"/>
    <property type="molecule type" value="Genomic_DNA"/>
</dbReference>
<comment type="function">
    <text evidence="3">PPIases accelerate the folding of proteins. It catalyzes the cis-trans isomerization of proline imidic peptide bonds in oligopeptides.</text>
</comment>
<dbReference type="HOGENOM" id="CLU_012062_16_4_3"/>
<feature type="domain" description="PPIase cyclophilin-type" evidence="4">
    <location>
        <begin position="72"/>
        <end position="225"/>
    </location>
</feature>
<comment type="similarity">
    <text evidence="3">Belongs to the cyclophilin-type PPIase family.</text>
</comment>
<dbReference type="PRINTS" id="PR00153">
    <property type="entry name" value="CSAPPISMRASE"/>
</dbReference>
<evidence type="ECO:0000256" key="1">
    <source>
        <dbReference type="ARBA" id="ARBA00023110"/>
    </source>
</evidence>
<protein>
    <recommendedName>
        <fullName evidence="3">Peptidyl-prolyl cis-trans isomerase</fullName>
        <shortName evidence="3">PPIase</shortName>
        <ecNumber evidence="3">5.2.1.8</ecNumber>
    </recommendedName>
</protein>
<evidence type="ECO:0000259" key="4">
    <source>
        <dbReference type="PROSITE" id="PS50072"/>
    </source>
</evidence>
<dbReference type="eggNOG" id="COG0652">
    <property type="taxonomic scope" value="Bacteria"/>
</dbReference>
<keyword evidence="3" id="KW-0732">Signal</keyword>
<keyword evidence="1 3" id="KW-0697">Rotamase</keyword>
<dbReference type="SUPFAM" id="SSF50891">
    <property type="entry name" value="Cyclophilin-like"/>
    <property type="match status" value="1"/>
</dbReference>
<dbReference type="GO" id="GO:0003755">
    <property type="term" value="F:peptidyl-prolyl cis-trans isomerase activity"/>
    <property type="evidence" value="ECO:0007669"/>
    <property type="project" value="UniProtKB-UniRule"/>
</dbReference>
<reference evidence="5 6" key="1">
    <citation type="journal article" date="2008" name="Proc. Natl. Acad. Sci. U.S.A.">
        <title>The genome of Cyanothece 51142, a unicellular diazotrophic cyanobacterium important in the marine nitrogen cycle.</title>
        <authorList>
            <person name="Welsh E.A."/>
            <person name="Liberton M."/>
            <person name="Stoeckel J."/>
            <person name="Loh T."/>
            <person name="Elvitigala T."/>
            <person name="Wang C."/>
            <person name="Wollam A."/>
            <person name="Fulton R.S."/>
            <person name="Clifton S.W."/>
            <person name="Jacobs J.M."/>
            <person name="Aurora R."/>
            <person name="Ghosh B.K."/>
            <person name="Sherman L.A."/>
            <person name="Smith R.D."/>
            <person name="Wilson R.K."/>
            <person name="Pakrasi H.B."/>
        </authorList>
    </citation>
    <scope>NUCLEOTIDE SEQUENCE [LARGE SCALE GENOMIC DNA]</scope>
    <source>
        <strain evidence="6">ATCC 51142 / BH68</strain>
    </source>
</reference>
<organism evidence="5 6">
    <name type="scientific">Crocosphaera subtropica (strain ATCC 51142 / BH68)</name>
    <name type="common">Cyanothece sp. (strain ATCC 51142)</name>
    <dbReference type="NCBI Taxonomy" id="43989"/>
    <lineage>
        <taxon>Bacteria</taxon>
        <taxon>Bacillati</taxon>
        <taxon>Cyanobacteriota</taxon>
        <taxon>Cyanophyceae</taxon>
        <taxon>Oscillatoriophycideae</taxon>
        <taxon>Chroococcales</taxon>
        <taxon>Aphanothecaceae</taxon>
        <taxon>Crocosphaera</taxon>
        <taxon>Crocosphaera subtropica</taxon>
    </lineage>
</organism>
<evidence type="ECO:0000256" key="3">
    <source>
        <dbReference type="RuleBase" id="RU363019"/>
    </source>
</evidence>
<sequence>MRNLKKRWLTTLACLILVSGLMITGCSNASNNSETAVNPNENQQVSQLNMDNYVPRLEGNAVVEMTINGSPVTIEVKGDDAPITAGNFVDLVERGFYNGLTFHRVVKDPQPFVAQGGDPQGTGMGGFVDPETKQERRIPLEIKLEGDEKPTYSKALGQQGNRTAMSQPVVLDHERGAVAMARSGMPDSASSQFYFALSDLEFLNGDYAVFGKVTEGMDVVDGIKQGDRIDSAKVVSGLENLKQ</sequence>
<keyword evidence="6" id="KW-1185">Reference proteome</keyword>
<evidence type="ECO:0000313" key="6">
    <source>
        <dbReference type="Proteomes" id="UP000001203"/>
    </source>
</evidence>
<comment type="catalytic activity">
    <reaction evidence="3">
        <text>[protein]-peptidylproline (omega=180) = [protein]-peptidylproline (omega=0)</text>
        <dbReference type="Rhea" id="RHEA:16237"/>
        <dbReference type="Rhea" id="RHEA-COMP:10747"/>
        <dbReference type="Rhea" id="RHEA-COMP:10748"/>
        <dbReference type="ChEBI" id="CHEBI:83833"/>
        <dbReference type="ChEBI" id="CHEBI:83834"/>
        <dbReference type="EC" id="5.2.1.8"/>
    </reaction>
</comment>
<dbReference type="RefSeq" id="WP_009546922.1">
    <property type="nucleotide sequence ID" value="NC_010546.1"/>
</dbReference>
<proteinExistence type="inferred from homology"/>
<dbReference type="PROSITE" id="PS50072">
    <property type="entry name" value="CSA_PPIASE_2"/>
    <property type="match status" value="1"/>
</dbReference>
<gene>
    <name evidence="5" type="primary">ppiB</name>
    <name evidence="5" type="ordered locus">cce_2171</name>
</gene>
<dbReference type="PROSITE" id="PS51257">
    <property type="entry name" value="PROKAR_LIPOPROTEIN"/>
    <property type="match status" value="1"/>
</dbReference>
<dbReference type="AlphaFoldDB" id="B1WNU2"/>
<dbReference type="CDD" id="cd01924">
    <property type="entry name" value="cyclophilin_TLP40_like"/>
    <property type="match status" value="1"/>
</dbReference>
<evidence type="ECO:0000256" key="2">
    <source>
        <dbReference type="ARBA" id="ARBA00023235"/>
    </source>
</evidence>
<dbReference type="KEGG" id="cyt:cce_2171"/>